<dbReference type="SUPFAM" id="SSF47473">
    <property type="entry name" value="EF-hand"/>
    <property type="match status" value="1"/>
</dbReference>
<dbReference type="Gene3D" id="1.10.238.10">
    <property type="entry name" value="EF-hand"/>
    <property type="match status" value="1"/>
</dbReference>
<reference evidence="1" key="1">
    <citation type="submission" date="2023-04" db="EMBL/GenBank/DDBJ databases">
        <title>Phytophthora lilii NBRC 32176.</title>
        <authorList>
            <person name="Ichikawa N."/>
            <person name="Sato H."/>
            <person name="Tonouchi N."/>
        </authorList>
    </citation>
    <scope>NUCLEOTIDE SEQUENCE</scope>
    <source>
        <strain evidence="1">NBRC 32176</strain>
    </source>
</reference>
<protein>
    <submittedName>
        <fullName evidence="1">Unnamed protein product</fullName>
    </submittedName>
</protein>
<proteinExistence type="predicted"/>
<name>A0A9W6WPD0_9STRA</name>
<keyword evidence="2" id="KW-1185">Reference proteome</keyword>
<dbReference type="OrthoDB" id="93514at2759"/>
<gene>
    <name evidence="1" type="ORF">Plil01_000288300</name>
</gene>
<evidence type="ECO:0000313" key="2">
    <source>
        <dbReference type="Proteomes" id="UP001165083"/>
    </source>
</evidence>
<dbReference type="Proteomes" id="UP001165083">
    <property type="component" value="Unassembled WGS sequence"/>
</dbReference>
<dbReference type="AlphaFoldDB" id="A0A9W6WPD0"/>
<dbReference type="EMBL" id="BSXW01000111">
    <property type="protein sequence ID" value="GMF12248.1"/>
    <property type="molecule type" value="Genomic_DNA"/>
</dbReference>
<comment type="caution">
    <text evidence="1">The sequence shown here is derived from an EMBL/GenBank/DDBJ whole genome shotgun (WGS) entry which is preliminary data.</text>
</comment>
<dbReference type="InterPro" id="IPR011992">
    <property type="entry name" value="EF-hand-dom_pair"/>
</dbReference>
<sequence>MSIRRISWVKVQRRSLKPTKIAVGAASKPQKLPATEPTAERRTSLPVVSVVYGRLIENKETEDLCKRLGMTREDVRQLRRKFDDEDGSHSDTVTIRGFFHLINDDKAFERAHLLTQELLRLAGISNPVTRVTFDQFLRIVCTFASFSETQLWRFFYDAFFAGGANTVTAHRLSEILQAAGGSYAHNIEVAARHFTTNVTSPLTGLPSTLTFEGFEEVVHRAASRGSTSRLPS</sequence>
<accession>A0A9W6WPD0</accession>
<organism evidence="1 2">
    <name type="scientific">Phytophthora lilii</name>
    <dbReference type="NCBI Taxonomy" id="2077276"/>
    <lineage>
        <taxon>Eukaryota</taxon>
        <taxon>Sar</taxon>
        <taxon>Stramenopiles</taxon>
        <taxon>Oomycota</taxon>
        <taxon>Peronosporomycetes</taxon>
        <taxon>Peronosporales</taxon>
        <taxon>Peronosporaceae</taxon>
        <taxon>Phytophthora</taxon>
    </lineage>
</organism>
<evidence type="ECO:0000313" key="1">
    <source>
        <dbReference type="EMBL" id="GMF12248.1"/>
    </source>
</evidence>